<reference evidence="1" key="1">
    <citation type="submission" date="2023-07" db="EMBL/GenBank/DDBJ databases">
        <title>Chromosome-level Genome Assembly of Striped Snakehead (Channa striata).</title>
        <authorList>
            <person name="Liu H."/>
        </authorList>
    </citation>
    <scope>NUCLEOTIDE SEQUENCE</scope>
    <source>
        <strain evidence="1">Gz</strain>
        <tissue evidence="1">Muscle</tissue>
    </source>
</reference>
<dbReference type="AlphaFoldDB" id="A0AA88MM85"/>
<evidence type="ECO:0000313" key="1">
    <source>
        <dbReference type="EMBL" id="KAK2839542.1"/>
    </source>
</evidence>
<protein>
    <submittedName>
        <fullName evidence="1">Uncharacterized protein</fullName>
    </submittedName>
</protein>
<proteinExistence type="predicted"/>
<accession>A0AA88MM85</accession>
<name>A0AA88MM85_CHASR</name>
<sequence>MERRAEIRYTDATAASRRKSLPRLLLTVWITASRSLLPAPIFVSPPGPCFCNNKHSGQSQASGYPRRQTQYQRCISPNGLIQSRPLFPSYQTHSAVWPLVKPQPKTQGPKRWSGSVPCNHTQKWDLVLRLGTTGNSQRKN</sequence>
<keyword evidence="2" id="KW-1185">Reference proteome</keyword>
<dbReference type="Proteomes" id="UP001187415">
    <property type="component" value="Unassembled WGS sequence"/>
</dbReference>
<comment type="caution">
    <text evidence="1">The sequence shown here is derived from an EMBL/GenBank/DDBJ whole genome shotgun (WGS) entry which is preliminary data.</text>
</comment>
<gene>
    <name evidence="1" type="ORF">Q5P01_013282</name>
</gene>
<organism evidence="1 2">
    <name type="scientific">Channa striata</name>
    <name type="common">Snakehead murrel</name>
    <name type="synonym">Ophicephalus striatus</name>
    <dbReference type="NCBI Taxonomy" id="64152"/>
    <lineage>
        <taxon>Eukaryota</taxon>
        <taxon>Metazoa</taxon>
        <taxon>Chordata</taxon>
        <taxon>Craniata</taxon>
        <taxon>Vertebrata</taxon>
        <taxon>Euteleostomi</taxon>
        <taxon>Actinopterygii</taxon>
        <taxon>Neopterygii</taxon>
        <taxon>Teleostei</taxon>
        <taxon>Neoteleostei</taxon>
        <taxon>Acanthomorphata</taxon>
        <taxon>Anabantaria</taxon>
        <taxon>Anabantiformes</taxon>
        <taxon>Channoidei</taxon>
        <taxon>Channidae</taxon>
        <taxon>Channa</taxon>
    </lineage>
</organism>
<evidence type="ECO:0000313" key="2">
    <source>
        <dbReference type="Proteomes" id="UP001187415"/>
    </source>
</evidence>
<dbReference type="EMBL" id="JAUPFM010000010">
    <property type="protein sequence ID" value="KAK2839542.1"/>
    <property type="molecule type" value="Genomic_DNA"/>
</dbReference>